<name>A0A0E9WYX3_ANGAN</name>
<organism evidence="1">
    <name type="scientific">Anguilla anguilla</name>
    <name type="common">European freshwater eel</name>
    <name type="synonym">Muraena anguilla</name>
    <dbReference type="NCBI Taxonomy" id="7936"/>
    <lineage>
        <taxon>Eukaryota</taxon>
        <taxon>Metazoa</taxon>
        <taxon>Chordata</taxon>
        <taxon>Craniata</taxon>
        <taxon>Vertebrata</taxon>
        <taxon>Euteleostomi</taxon>
        <taxon>Actinopterygii</taxon>
        <taxon>Neopterygii</taxon>
        <taxon>Teleostei</taxon>
        <taxon>Anguilliformes</taxon>
        <taxon>Anguillidae</taxon>
        <taxon>Anguilla</taxon>
    </lineage>
</organism>
<dbReference type="AlphaFoldDB" id="A0A0E9WYX3"/>
<reference evidence="1" key="2">
    <citation type="journal article" date="2015" name="Fish Shellfish Immunol.">
        <title>Early steps in the European eel (Anguilla anguilla)-Vibrio vulnificus interaction in the gills: Role of the RtxA13 toxin.</title>
        <authorList>
            <person name="Callol A."/>
            <person name="Pajuelo D."/>
            <person name="Ebbesson L."/>
            <person name="Teles M."/>
            <person name="MacKenzie S."/>
            <person name="Amaro C."/>
        </authorList>
    </citation>
    <scope>NUCLEOTIDE SEQUENCE</scope>
</reference>
<evidence type="ECO:0000313" key="1">
    <source>
        <dbReference type="EMBL" id="JAH94800.1"/>
    </source>
</evidence>
<accession>A0A0E9WYX3</accession>
<proteinExistence type="predicted"/>
<reference evidence="1" key="1">
    <citation type="submission" date="2014-11" db="EMBL/GenBank/DDBJ databases">
        <authorList>
            <person name="Amaro Gonzalez C."/>
        </authorList>
    </citation>
    <scope>NUCLEOTIDE SEQUENCE</scope>
</reference>
<protein>
    <submittedName>
        <fullName evidence="1">Uncharacterized protein</fullName>
    </submittedName>
</protein>
<dbReference type="EMBL" id="GBXM01013777">
    <property type="protein sequence ID" value="JAH94800.1"/>
    <property type="molecule type" value="Transcribed_RNA"/>
</dbReference>
<sequence>MHINTVQTFYRQIYGHAVAHKHTHTQTYAHMRTHAHTHTHTHKHSRAQDSVCMGGLMGQAHTGFLFL</sequence>